<dbReference type="Pfam" id="PF18738">
    <property type="entry name" value="HEPN_DZIP3"/>
    <property type="match status" value="1"/>
</dbReference>
<dbReference type="AlphaFoldDB" id="A0AAD9R6K3"/>
<dbReference type="EMBL" id="JARQWQ010000001">
    <property type="protein sequence ID" value="KAK2573986.1"/>
    <property type="molecule type" value="Genomic_DNA"/>
</dbReference>
<evidence type="ECO:0000313" key="3">
    <source>
        <dbReference type="EMBL" id="KAK2573986.1"/>
    </source>
</evidence>
<gene>
    <name evidence="3" type="ORF">P5673_000100</name>
</gene>
<reference evidence="3" key="2">
    <citation type="journal article" date="2023" name="Science">
        <title>Genomic signatures of disease resistance in endangered staghorn corals.</title>
        <authorList>
            <person name="Vollmer S.V."/>
            <person name="Selwyn J.D."/>
            <person name="Despard B.A."/>
            <person name="Roesel C.L."/>
        </authorList>
    </citation>
    <scope>NUCLEOTIDE SEQUENCE</scope>
    <source>
        <strain evidence="3">K2</strain>
    </source>
</reference>
<dbReference type="SUPFAM" id="SSF48452">
    <property type="entry name" value="TPR-like"/>
    <property type="match status" value="1"/>
</dbReference>
<feature type="domain" description="Novel STAND NTPase 1" evidence="2">
    <location>
        <begin position="236"/>
        <end position="395"/>
    </location>
</feature>
<dbReference type="InterPro" id="IPR041249">
    <property type="entry name" value="HEPN_DZIP3"/>
</dbReference>
<keyword evidence="4" id="KW-1185">Reference proteome</keyword>
<dbReference type="Gene3D" id="3.40.50.300">
    <property type="entry name" value="P-loop containing nucleotide triphosphate hydrolases"/>
    <property type="match status" value="1"/>
</dbReference>
<comment type="caution">
    <text evidence="3">The sequence shown here is derived from an EMBL/GenBank/DDBJ whole genome shotgun (WGS) entry which is preliminary data.</text>
</comment>
<reference evidence="3" key="1">
    <citation type="journal article" date="2023" name="G3 (Bethesda)">
        <title>Whole genome assembly and annotation of the endangered Caribbean coral Acropora cervicornis.</title>
        <authorList>
            <person name="Selwyn J.D."/>
            <person name="Vollmer S.V."/>
        </authorList>
    </citation>
    <scope>NUCLEOTIDE SEQUENCE</scope>
    <source>
        <strain evidence="3">K2</strain>
    </source>
</reference>
<dbReference type="InterPro" id="IPR011990">
    <property type="entry name" value="TPR-like_helical_dom_sf"/>
</dbReference>
<dbReference type="PANTHER" id="PTHR47691">
    <property type="entry name" value="REGULATOR-RELATED"/>
    <property type="match status" value="1"/>
</dbReference>
<dbReference type="SUPFAM" id="SSF52540">
    <property type="entry name" value="P-loop containing nucleoside triphosphate hydrolases"/>
    <property type="match status" value="1"/>
</dbReference>
<feature type="domain" description="DZIP3-like HEPN" evidence="1">
    <location>
        <begin position="39"/>
        <end position="179"/>
    </location>
</feature>
<evidence type="ECO:0000259" key="1">
    <source>
        <dbReference type="Pfam" id="PF18738"/>
    </source>
</evidence>
<dbReference type="GO" id="GO:0043531">
    <property type="term" value="F:ADP binding"/>
    <property type="evidence" value="ECO:0007669"/>
    <property type="project" value="InterPro"/>
</dbReference>
<dbReference type="Gene3D" id="1.25.40.10">
    <property type="entry name" value="Tetratricopeptide repeat domain"/>
    <property type="match status" value="2"/>
</dbReference>
<dbReference type="Proteomes" id="UP001249851">
    <property type="component" value="Unassembled WGS sequence"/>
</dbReference>
<organism evidence="3 4">
    <name type="scientific">Acropora cervicornis</name>
    <name type="common">Staghorn coral</name>
    <dbReference type="NCBI Taxonomy" id="6130"/>
    <lineage>
        <taxon>Eukaryota</taxon>
        <taxon>Metazoa</taxon>
        <taxon>Cnidaria</taxon>
        <taxon>Anthozoa</taxon>
        <taxon>Hexacorallia</taxon>
        <taxon>Scleractinia</taxon>
        <taxon>Astrocoeniina</taxon>
        <taxon>Acroporidae</taxon>
        <taxon>Acropora</taxon>
    </lineage>
</organism>
<dbReference type="PANTHER" id="PTHR47691:SF3">
    <property type="entry name" value="HTH-TYPE TRANSCRIPTIONAL REGULATOR RV0890C-RELATED"/>
    <property type="match status" value="1"/>
</dbReference>
<name>A0AAD9R6K3_ACRCE</name>
<dbReference type="Pfam" id="PF20703">
    <property type="entry name" value="nSTAND1"/>
    <property type="match status" value="1"/>
</dbReference>
<accession>A0AAD9R6K3</accession>
<proteinExistence type="predicted"/>
<evidence type="ECO:0000259" key="2">
    <source>
        <dbReference type="Pfam" id="PF20703"/>
    </source>
</evidence>
<dbReference type="InterPro" id="IPR027417">
    <property type="entry name" value="P-loop_NTPase"/>
</dbReference>
<protein>
    <submittedName>
        <fullName evidence="3">E3 ubiquitin-protein ligase DZIP3</fullName>
    </submittedName>
</protein>
<dbReference type="InterPro" id="IPR049052">
    <property type="entry name" value="nSTAND1"/>
</dbReference>
<evidence type="ECO:0000313" key="4">
    <source>
        <dbReference type="Proteomes" id="UP001249851"/>
    </source>
</evidence>
<sequence length="803" mass="91410">MSAVLEASEEKTNGTRLARLVIDGGTHALRTLFCTMHPPATLQTVVSKNFLRLQTLKLRRAISDSQWEALFPSSGLPPDAKTFDITLLHLLLREICYLAGPGTGWNNLPIDSDVSSDANIVRIKCYRNELCHSISTGITNAEFKDKWDKISSTLVALGLDQKEINRLKTEPIDHDTERRVKAEVKQWTLDFETQMYNLEQEVKQMKTEISKIQEAFGEKNTKEVLNSLPDEVLEVFGRSEEIEQVIKTIQTERVAAVVITGGPGFGKSTVANKVAHRLAGNQHYKTKVLFCSLRAKTTVNDVATAIILSCNKNHSQPPDNPQHWLLNWRKQQTENVTFVLGNAEDVLESSERPQFISILRDMRTLAQNVSFVVTSRRVFKDSSLNITEVRLKPLLPEDSKEVLISQVKDRTILNRLSKTTELVELCGCVPLALCIVGSLLTDYKEDELIAMLREDESDDNSVEKAIKTSFDVLSKIEKEALVLMSAFPAFLKQIDEYYHLVHSGIKVACTYFISRLTDGGNLYWSKDTCRESIQCFNEDRHNFEYFLKLCSFGLTKKDPDSVAIMENLVMKVSQISSIYLYLEMCLLPNVYVEFLKLSSDLLISSKQPASKQVELLCLLGHESRRAGNFNKYKEFQEKAIEVHSQNPEDFDREKVSDAFFHNNFARYLAYQGKLDEAKEKFDFCLRICEENLSVDYMYVQKGIILLFAGKEANRCNEPHKAELKLNEALGLYQKVLGTHIMTAWVHRYLADFHLFHAEKSLGSPEDRQKSIKLYREALQMMADLGMKDHKECILSLVNLGICH</sequence>